<comment type="caution">
    <text evidence="2">The sequence shown here is derived from an EMBL/GenBank/DDBJ whole genome shotgun (WGS) entry which is preliminary data.</text>
</comment>
<organism evidence="2 3">
    <name type="scientific">Bdellovibrio svalbardensis</name>
    <dbReference type="NCBI Taxonomy" id="2972972"/>
    <lineage>
        <taxon>Bacteria</taxon>
        <taxon>Pseudomonadati</taxon>
        <taxon>Bdellovibrionota</taxon>
        <taxon>Bdellovibrionia</taxon>
        <taxon>Bdellovibrionales</taxon>
        <taxon>Pseudobdellovibrionaceae</taxon>
        <taxon>Bdellovibrio</taxon>
    </lineage>
</organism>
<reference evidence="2" key="1">
    <citation type="submission" date="2022-08" db="EMBL/GenBank/DDBJ databases">
        <title>Novel Bdellovibrio Species Isolated from Svalbard: Designation Bdellovibrio svalbardensis.</title>
        <authorList>
            <person name="Mitchell R.J."/>
            <person name="Choi S.Y."/>
        </authorList>
    </citation>
    <scope>NUCLEOTIDE SEQUENCE</scope>
    <source>
        <strain evidence="2">PAP01</strain>
    </source>
</reference>
<evidence type="ECO:0000313" key="3">
    <source>
        <dbReference type="Proteomes" id="UP001152321"/>
    </source>
</evidence>
<accession>A0ABT6DE87</accession>
<evidence type="ECO:0000313" key="2">
    <source>
        <dbReference type="EMBL" id="MDG0815127.1"/>
    </source>
</evidence>
<protein>
    <submittedName>
        <fullName evidence="2">Uncharacterized protein</fullName>
    </submittedName>
</protein>
<feature type="signal peptide" evidence="1">
    <location>
        <begin position="1"/>
        <end position="21"/>
    </location>
</feature>
<dbReference type="Proteomes" id="UP001152321">
    <property type="component" value="Unassembled WGS sequence"/>
</dbReference>
<keyword evidence="1" id="KW-0732">Signal</keyword>
<keyword evidence="3" id="KW-1185">Reference proteome</keyword>
<gene>
    <name evidence="2" type="ORF">NWE73_02055</name>
</gene>
<sequence length="112" mass="12151">MNKLVLSLLSLTFVISFNAQAIAAPACMSDTEARDTLHSQEKVLLKMIKKQYGAATSRTSIPEGVATTAWDDSRNVFLTGTLYYWACGPGAECWIHATLSCDGDVSLIEFGD</sequence>
<feature type="chain" id="PRO_5047531189" evidence="1">
    <location>
        <begin position="22"/>
        <end position="112"/>
    </location>
</feature>
<dbReference type="EMBL" id="JANRMI010000001">
    <property type="protein sequence ID" value="MDG0815127.1"/>
    <property type="molecule type" value="Genomic_DNA"/>
</dbReference>
<name>A0ABT6DE87_9BACT</name>
<dbReference type="RefSeq" id="WP_277576603.1">
    <property type="nucleotide sequence ID" value="NZ_JANRMI010000001.1"/>
</dbReference>
<proteinExistence type="predicted"/>
<evidence type="ECO:0000256" key="1">
    <source>
        <dbReference type="SAM" id="SignalP"/>
    </source>
</evidence>